<dbReference type="HOGENOM" id="CLU_208103_0_0_1"/>
<name>M4BF84_HYAAE</name>
<protein>
    <submittedName>
        <fullName evidence="1">Uncharacterized protein</fullName>
    </submittedName>
</protein>
<dbReference type="Proteomes" id="UP000011713">
    <property type="component" value="Unassembled WGS sequence"/>
</dbReference>
<sequence>MAVLDPRSVGFHRGRAALPATSCGRGRHRKEVNASLYRQPQPFKLQGQHAGRREFKR</sequence>
<reference evidence="2" key="1">
    <citation type="journal article" date="2010" name="Science">
        <title>Signatures of adaptation to obligate biotrophy in the Hyaloperonospora arabidopsidis genome.</title>
        <authorList>
            <person name="Baxter L."/>
            <person name="Tripathy S."/>
            <person name="Ishaque N."/>
            <person name="Boot N."/>
            <person name="Cabral A."/>
            <person name="Kemen E."/>
            <person name="Thines M."/>
            <person name="Ah-Fong A."/>
            <person name="Anderson R."/>
            <person name="Badejoko W."/>
            <person name="Bittner-Eddy P."/>
            <person name="Boore J.L."/>
            <person name="Chibucos M.C."/>
            <person name="Coates M."/>
            <person name="Dehal P."/>
            <person name="Delehaunty K."/>
            <person name="Dong S."/>
            <person name="Downton P."/>
            <person name="Dumas B."/>
            <person name="Fabro G."/>
            <person name="Fronick C."/>
            <person name="Fuerstenberg S.I."/>
            <person name="Fulton L."/>
            <person name="Gaulin E."/>
            <person name="Govers F."/>
            <person name="Hughes L."/>
            <person name="Humphray S."/>
            <person name="Jiang R.H."/>
            <person name="Judelson H."/>
            <person name="Kamoun S."/>
            <person name="Kyung K."/>
            <person name="Meijer H."/>
            <person name="Minx P."/>
            <person name="Morris P."/>
            <person name="Nelson J."/>
            <person name="Phuntumart V."/>
            <person name="Qutob D."/>
            <person name="Rehmany A."/>
            <person name="Rougon-Cardoso A."/>
            <person name="Ryden P."/>
            <person name="Torto-Alalibo T."/>
            <person name="Studholme D."/>
            <person name="Wang Y."/>
            <person name="Win J."/>
            <person name="Wood J."/>
            <person name="Clifton S.W."/>
            <person name="Rogers J."/>
            <person name="Van den Ackerveken G."/>
            <person name="Jones J.D."/>
            <person name="McDowell J.M."/>
            <person name="Beynon J."/>
            <person name="Tyler B.M."/>
        </authorList>
    </citation>
    <scope>NUCLEOTIDE SEQUENCE [LARGE SCALE GENOMIC DNA]</scope>
    <source>
        <strain evidence="2">Emoy2</strain>
    </source>
</reference>
<dbReference type="AlphaFoldDB" id="M4BF84"/>
<reference evidence="1" key="2">
    <citation type="submission" date="2015-06" db="UniProtKB">
        <authorList>
            <consortium name="EnsemblProtists"/>
        </authorList>
    </citation>
    <scope>IDENTIFICATION</scope>
    <source>
        <strain evidence="1">Emoy2</strain>
    </source>
</reference>
<keyword evidence="2" id="KW-1185">Reference proteome</keyword>
<organism evidence="1 2">
    <name type="scientific">Hyaloperonospora arabidopsidis (strain Emoy2)</name>
    <name type="common">Downy mildew agent</name>
    <name type="synonym">Peronospora arabidopsidis</name>
    <dbReference type="NCBI Taxonomy" id="559515"/>
    <lineage>
        <taxon>Eukaryota</taxon>
        <taxon>Sar</taxon>
        <taxon>Stramenopiles</taxon>
        <taxon>Oomycota</taxon>
        <taxon>Peronosporomycetes</taxon>
        <taxon>Peronosporales</taxon>
        <taxon>Peronosporaceae</taxon>
        <taxon>Hyaloperonospora</taxon>
    </lineage>
</organism>
<dbReference type="EnsemblProtists" id="HpaT804953">
    <property type="protein sequence ID" value="HpaP804953"/>
    <property type="gene ID" value="HpaG804953"/>
</dbReference>
<proteinExistence type="predicted"/>
<accession>M4BF84</accession>
<dbReference type="InParanoid" id="M4BF84"/>
<dbReference type="VEuPathDB" id="FungiDB:HpaG804953"/>
<evidence type="ECO:0000313" key="1">
    <source>
        <dbReference type="EnsemblProtists" id="HpaP804953"/>
    </source>
</evidence>
<dbReference type="EMBL" id="JH598194">
    <property type="status" value="NOT_ANNOTATED_CDS"/>
    <property type="molecule type" value="Genomic_DNA"/>
</dbReference>
<evidence type="ECO:0000313" key="2">
    <source>
        <dbReference type="Proteomes" id="UP000011713"/>
    </source>
</evidence>